<dbReference type="Proteomes" id="UP000699042">
    <property type="component" value="Unassembled WGS sequence"/>
</dbReference>
<sequence>MTQFLPRQSQRSGNDHKTRSTRYEQQLQSMVCVSISSLALPELGIPVPSPVLDISKQTEELPRDGTLRCALQPSKESCSNYTLLNRQRSFSGLWNGSRLKATGPGLRISAVHYTGVALNHPLKGP</sequence>
<protein>
    <submittedName>
        <fullName evidence="2">Uncharacterized protein</fullName>
    </submittedName>
</protein>
<keyword evidence="3" id="KW-1185">Reference proteome</keyword>
<gene>
    <name evidence="2" type="ORF">JMJ77_012326</name>
</gene>
<feature type="compositionally biased region" description="Polar residues" evidence="1">
    <location>
        <begin position="1"/>
        <end position="12"/>
    </location>
</feature>
<evidence type="ECO:0000256" key="1">
    <source>
        <dbReference type="SAM" id="MobiDB-lite"/>
    </source>
</evidence>
<evidence type="ECO:0000313" key="2">
    <source>
        <dbReference type="EMBL" id="KAG7041808.1"/>
    </source>
</evidence>
<evidence type="ECO:0000313" key="3">
    <source>
        <dbReference type="Proteomes" id="UP000699042"/>
    </source>
</evidence>
<dbReference type="AlphaFoldDB" id="A0A9P7QVH3"/>
<comment type="caution">
    <text evidence="2">The sequence shown here is derived from an EMBL/GenBank/DDBJ whole genome shotgun (WGS) entry which is preliminary data.</text>
</comment>
<feature type="compositionally biased region" description="Basic and acidic residues" evidence="1">
    <location>
        <begin position="13"/>
        <end position="22"/>
    </location>
</feature>
<dbReference type="EMBL" id="JAESDN010000014">
    <property type="protein sequence ID" value="KAG7041808.1"/>
    <property type="molecule type" value="Genomic_DNA"/>
</dbReference>
<organism evidence="2 3">
    <name type="scientific">Colletotrichum scovillei</name>
    <dbReference type="NCBI Taxonomy" id="1209932"/>
    <lineage>
        <taxon>Eukaryota</taxon>
        <taxon>Fungi</taxon>
        <taxon>Dikarya</taxon>
        <taxon>Ascomycota</taxon>
        <taxon>Pezizomycotina</taxon>
        <taxon>Sordariomycetes</taxon>
        <taxon>Hypocreomycetidae</taxon>
        <taxon>Glomerellales</taxon>
        <taxon>Glomerellaceae</taxon>
        <taxon>Colletotrichum</taxon>
        <taxon>Colletotrichum acutatum species complex</taxon>
    </lineage>
</organism>
<name>A0A9P7QVH3_9PEZI</name>
<feature type="region of interest" description="Disordered" evidence="1">
    <location>
        <begin position="1"/>
        <end position="22"/>
    </location>
</feature>
<reference evidence="2" key="1">
    <citation type="submission" date="2021-05" db="EMBL/GenBank/DDBJ databases">
        <title>Comparative genomics of three Colletotrichum scovillei strains and genetic complementation revealed genes involved fungal growth and virulence on chili pepper.</title>
        <authorList>
            <person name="Hsieh D.-K."/>
            <person name="Chuang S.-C."/>
            <person name="Chen C.-Y."/>
            <person name="Chao Y.-T."/>
            <person name="Lu M.-Y.J."/>
            <person name="Lee M.-H."/>
            <person name="Shih M.-C."/>
        </authorList>
    </citation>
    <scope>NUCLEOTIDE SEQUENCE</scope>
    <source>
        <strain evidence="2">Coll-153</strain>
    </source>
</reference>
<accession>A0A9P7QVH3</accession>
<proteinExistence type="predicted"/>